<evidence type="ECO:0000256" key="7">
    <source>
        <dbReference type="SAM" id="Phobius"/>
    </source>
</evidence>
<evidence type="ECO:0000256" key="3">
    <source>
        <dbReference type="ARBA" id="ARBA00022692"/>
    </source>
</evidence>
<comment type="subcellular location">
    <subcellularLocation>
        <location evidence="1">Membrane</location>
        <topology evidence="1">Multi-pass membrane protein</topology>
    </subcellularLocation>
</comment>
<name>A0A6G8PT90_9ACTN</name>
<evidence type="ECO:0000256" key="4">
    <source>
        <dbReference type="ARBA" id="ARBA00022989"/>
    </source>
</evidence>
<feature type="region of interest" description="Disordered" evidence="6">
    <location>
        <begin position="66"/>
        <end position="92"/>
    </location>
</feature>
<dbReference type="Proteomes" id="UP000502706">
    <property type="component" value="Chromosome"/>
</dbReference>
<protein>
    <submittedName>
        <fullName evidence="8">Uncharacterized protein</fullName>
    </submittedName>
</protein>
<reference evidence="8 9" key="1">
    <citation type="submission" date="2019-10" db="EMBL/GenBank/DDBJ databases">
        <title>Rubrobacter sp nov SCSIO 52915 isolated from a deep-sea sediment in the South China Sea.</title>
        <authorList>
            <person name="Chen R.W."/>
        </authorList>
    </citation>
    <scope>NUCLEOTIDE SEQUENCE [LARGE SCALE GENOMIC DNA]</scope>
    <source>
        <strain evidence="8 9">SCSIO 52915</strain>
    </source>
</reference>
<sequence length="164" mass="17436">MAAATAGFLAWNLSPARIFLGDSGATSWGSSWGRRRCTRTRWGEPDPLFRRRGGGVHALPVRHGVYARPPGEGAQERLQRPPGARLPEDHARPAKHRQVTNVYLGLAALSGLAASFGATGTVAGFVAGGALVFACCLFMAFLPSSPERRATDSLVPAQALEWAE</sequence>
<evidence type="ECO:0000313" key="9">
    <source>
        <dbReference type="Proteomes" id="UP000502706"/>
    </source>
</evidence>
<evidence type="ECO:0000256" key="6">
    <source>
        <dbReference type="SAM" id="MobiDB-lite"/>
    </source>
</evidence>
<keyword evidence="5 7" id="KW-0472">Membrane</keyword>
<dbReference type="AlphaFoldDB" id="A0A6G8PT90"/>
<dbReference type="InterPro" id="IPR000715">
    <property type="entry name" value="Glycosyl_transferase_4"/>
</dbReference>
<feature type="transmembrane region" description="Helical" evidence="7">
    <location>
        <begin position="122"/>
        <end position="142"/>
    </location>
</feature>
<proteinExistence type="predicted"/>
<dbReference type="Pfam" id="PF00953">
    <property type="entry name" value="Glycos_transf_4"/>
    <property type="match status" value="1"/>
</dbReference>
<keyword evidence="4 7" id="KW-1133">Transmembrane helix</keyword>
<dbReference type="RefSeq" id="WP_166395387.1">
    <property type="nucleotide sequence ID" value="NZ_CP045121.1"/>
</dbReference>
<evidence type="ECO:0000256" key="2">
    <source>
        <dbReference type="ARBA" id="ARBA00022679"/>
    </source>
</evidence>
<keyword evidence="3 7" id="KW-0812">Transmembrane</keyword>
<dbReference type="KEGG" id="rmar:GBA65_03370"/>
<dbReference type="GO" id="GO:0016020">
    <property type="term" value="C:membrane"/>
    <property type="evidence" value="ECO:0007669"/>
    <property type="project" value="UniProtKB-SubCell"/>
</dbReference>
<evidence type="ECO:0000256" key="5">
    <source>
        <dbReference type="ARBA" id="ARBA00023136"/>
    </source>
</evidence>
<evidence type="ECO:0000256" key="1">
    <source>
        <dbReference type="ARBA" id="ARBA00004141"/>
    </source>
</evidence>
<gene>
    <name evidence="8" type="ORF">GBA65_03370</name>
</gene>
<accession>A0A6G8PT90</accession>
<evidence type="ECO:0000313" key="8">
    <source>
        <dbReference type="EMBL" id="QIN77709.1"/>
    </source>
</evidence>
<organism evidence="8 9">
    <name type="scientific">Rubrobacter marinus</name>
    <dbReference type="NCBI Taxonomy" id="2653852"/>
    <lineage>
        <taxon>Bacteria</taxon>
        <taxon>Bacillati</taxon>
        <taxon>Actinomycetota</taxon>
        <taxon>Rubrobacteria</taxon>
        <taxon>Rubrobacterales</taxon>
        <taxon>Rubrobacteraceae</taxon>
        <taxon>Rubrobacter</taxon>
    </lineage>
</organism>
<feature type="transmembrane region" description="Helical" evidence="7">
    <location>
        <begin position="99"/>
        <end position="116"/>
    </location>
</feature>
<keyword evidence="2" id="KW-0808">Transferase</keyword>
<keyword evidence="9" id="KW-1185">Reference proteome</keyword>
<dbReference type="GO" id="GO:0016780">
    <property type="term" value="F:phosphotransferase activity, for other substituted phosphate groups"/>
    <property type="evidence" value="ECO:0007669"/>
    <property type="project" value="InterPro"/>
</dbReference>
<dbReference type="EMBL" id="CP045121">
    <property type="protein sequence ID" value="QIN77709.1"/>
    <property type="molecule type" value="Genomic_DNA"/>
</dbReference>